<keyword evidence="3" id="KW-0804">Transcription</keyword>
<dbReference type="SUPFAM" id="SSF46689">
    <property type="entry name" value="Homeodomain-like"/>
    <property type="match status" value="1"/>
</dbReference>
<dbReference type="PANTHER" id="PTHR30055">
    <property type="entry name" value="HTH-TYPE TRANSCRIPTIONAL REGULATOR RUTR"/>
    <property type="match status" value="1"/>
</dbReference>
<accession>B1VMC1</accession>
<keyword evidence="2 4" id="KW-0238">DNA-binding</keyword>
<dbReference type="EMBL" id="AP009493">
    <property type="protein sequence ID" value="BAG20231.1"/>
    <property type="molecule type" value="Genomic_DNA"/>
</dbReference>
<dbReference type="Proteomes" id="UP000001685">
    <property type="component" value="Chromosome"/>
</dbReference>
<dbReference type="AlphaFoldDB" id="B1VMC1"/>
<dbReference type="SUPFAM" id="SSF48498">
    <property type="entry name" value="Tetracyclin repressor-like, C-terminal domain"/>
    <property type="match status" value="1"/>
</dbReference>
<dbReference type="InterPro" id="IPR050109">
    <property type="entry name" value="HTH-type_TetR-like_transc_reg"/>
</dbReference>
<keyword evidence="1" id="KW-0805">Transcription regulation</keyword>
<evidence type="ECO:0000313" key="8">
    <source>
        <dbReference type="Proteomes" id="UP000001685"/>
    </source>
</evidence>
<dbReference type="PROSITE" id="PS50977">
    <property type="entry name" value="HTH_TETR_2"/>
    <property type="match status" value="1"/>
</dbReference>
<dbReference type="InterPro" id="IPR009057">
    <property type="entry name" value="Homeodomain-like_sf"/>
</dbReference>
<evidence type="ECO:0000256" key="3">
    <source>
        <dbReference type="ARBA" id="ARBA00023163"/>
    </source>
</evidence>
<feature type="compositionally biased region" description="Gly residues" evidence="5">
    <location>
        <begin position="173"/>
        <end position="188"/>
    </location>
</feature>
<name>B1VMC1_STRGG</name>
<evidence type="ECO:0000256" key="1">
    <source>
        <dbReference type="ARBA" id="ARBA00023015"/>
    </source>
</evidence>
<evidence type="ECO:0000259" key="6">
    <source>
        <dbReference type="PROSITE" id="PS50977"/>
    </source>
</evidence>
<dbReference type="PANTHER" id="PTHR30055:SF151">
    <property type="entry name" value="TRANSCRIPTIONAL REGULATORY PROTEIN"/>
    <property type="match status" value="1"/>
</dbReference>
<evidence type="ECO:0000313" key="7">
    <source>
        <dbReference type="EMBL" id="BAG20231.1"/>
    </source>
</evidence>
<organism evidence="7 8">
    <name type="scientific">Streptomyces griseus subsp. griseus (strain JCM 4626 / CBS 651.72 / NBRC 13350 / KCC S-0626 / ISP 5235)</name>
    <dbReference type="NCBI Taxonomy" id="455632"/>
    <lineage>
        <taxon>Bacteria</taxon>
        <taxon>Bacillati</taxon>
        <taxon>Actinomycetota</taxon>
        <taxon>Actinomycetes</taxon>
        <taxon>Kitasatosporales</taxon>
        <taxon>Streptomycetaceae</taxon>
        <taxon>Streptomyces</taxon>
    </lineage>
</organism>
<reference evidence="8" key="1">
    <citation type="journal article" date="2008" name="J. Bacteriol.">
        <title>Genome sequence of the streptomycin-producing microorganism Streptomyces griseus IFO 13350.</title>
        <authorList>
            <person name="Ohnishi Y."/>
            <person name="Ishikawa J."/>
            <person name="Hara H."/>
            <person name="Suzuki H."/>
            <person name="Ikenoya M."/>
            <person name="Ikeda H."/>
            <person name="Yamashita A."/>
            <person name="Hattori M."/>
            <person name="Horinouchi S."/>
        </authorList>
    </citation>
    <scope>NUCLEOTIDE SEQUENCE [LARGE SCALE GENOMIC DNA]</scope>
    <source>
        <strain evidence="8">JCM 4626 / NBRC 13350</strain>
    </source>
</reference>
<dbReference type="PATRIC" id="fig|455632.4.peg.3476"/>
<dbReference type="InterPro" id="IPR036271">
    <property type="entry name" value="Tet_transcr_reg_TetR-rel_C_sf"/>
</dbReference>
<gene>
    <name evidence="7" type="ordered locus">SGR_3402</name>
</gene>
<dbReference type="GO" id="GO:0003700">
    <property type="term" value="F:DNA-binding transcription factor activity"/>
    <property type="evidence" value="ECO:0007669"/>
    <property type="project" value="TreeGrafter"/>
</dbReference>
<dbReference type="Gene3D" id="1.10.357.10">
    <property type="entry name" value="Tetracycline Repressor, domain 2"/>
    <property type="match status" value="1"/>
</dbReference>
<evidence type="ECO:0000256" key="2">
    <source>
        <dbReference type="ARBA" id="ARBA00023125"/>
    </source>
</evidence>
<dbReference type="HOGENOM" id="CLU_077880_1_1_11"/>
<feature type="region of interest" description="Disordered" evidence="5">
    <location>
        <begin position="165"/>
        <end position="201"/>
    </location>
</feature>
<dbReference type="Gene3D" id="1.10.10.60">
    <property type="entry name" value="Homeodomain-like"/>
    <property type="match status" value="1"/>
</dbReference>
<proteinExistence type="predicted"/>
<protein>
    <submittedName>
        <fullName evidence="7">TetR-family transcriptional regulator</fullName>
    </submittedName>
</protein>
<evidence type="ECO:0000256" key="5">
    <source>
        <dbReference type="SAM" id="MobiDB-lite"/>
    </source>
</evidence>
<dbReference type="Pfam" id="PF00440">
    <property type="entry name" value="TetR_N"/>
    <property type="match status" value="1"/>
</dbReference>
<dbReference type="eggNOG" id="COG1309">
    <property type="taxonomic scope" value="Bacteria"/>
</dbReference>
<feature type="domain" description="HTH tetR-type" evidence="6">
    <location>
        <begin position="19"/>
        <end position="79"/>
    </location>
</feature>
<dbReference type="InterPro" id="IPR001647">
    <property type="entry name" value="HTH_TetR"/>
</dbReference>
<dbReference type="KEGG" id="sgr:SGR_3402"/>
<evidence type="ECO:0000256" key="4">
    <source>
        <dbReference type="PROSITE-ProRule" id="PRU00335"/>
    </source>
</evidence>
<feature type="DNA-binding region" description="H-T-H motif" evidence="4">
    <location>
        <begin position="42"/>
        <end position="61"/>
    </location>
</feature>
<sequence length="256" mass="27017">MSARDTGASTRSSRPRRMGRPPMADREAIIAAALGIGFARLTMPAVAERLGISHSTLYRYFPSRDALAAAAADRAVDAIEWPEPDDDWRAFLTATAWAHWRLFAAHPGLAQEVTALRLTGPGLVGRENRTGVALLGYGFSAEDSVLIMDMLAELVTQAFLAVLPQGSDDGEPGGDPGSSGGSGPGGESGPDDGSDGGAGAAIEAARRRRRELIGPWMHTFDPRLRGVLADAVAGSPAAWFERKLGLFLDGVAGRRR</sequence>
<dbReference type="GO" id="GO:0000976">
    <property type="term" value="F:transcription cis-regulatory region binding"/>
    <property type="evidence" value="ECO:0007669"/>
    <property type="project" value="TreeGrafter"/>
</dbReference>
<feature type="region of interest" description="Disordered" evidence="5">
    <location>
        <begin position="1"/>
        <end position="22"/>
    </location>
</feature>
<dbReference type="RefSeq" id="WP_012379869.1">
    <property type="nucleotide sequence ID" value="NC_010572.1"/>
</dbReference>